<evidence type="ECO:0000256" key="1">
    <source>
        <dbReference type="SAM" id="Coils"/>
    </source>
</evidence>
<dbReference type="InParanoid" id="G0PCZ3"/>
<reference evidence="5" key="1">
    <citation type="submission" date="2011-07" db="EMBL/GenBank/DDBJ databases">
        <authorList>
            <consortium name="Caenorhabditis brenneri Sequencing and Analysis Consortium"/>
            <person name="Wilson R.K."/>
        </authorList>
    </citation>
    <scope>NUCLEOTIDE SEQUENCE [LARGE SCALE GENOMIC DNA]</scope>
    <source>
        <strain evidence="5">PB2801</strain>
    </source>
</reference>
<dbReference type="HOGENOM" id="CLU_002163_0_0_1"/>
<feature type="region of interest" description="Disordered" evidence="2">
    <location>
        <begin position="1019"/>
        <end position="1079"/>
    </location>
</feature>
<feature type="region of interest" description="Disordered" evidence="2">
    <location>
        <begin position="1"/>
        <end position="46"/>
    </location>
</feature>
<feature type="compositionally biased region" description="Polar residues" evidence="2">
    <location>
        <begin position="1040"/>
        <end position="1058"/>
    </location>
</feature>
<protein>
    <recommendedName>
        <fullName evidence="3">DUF5641 domain-containing protein</fullName>
    </recommendedName>
</protein>
<accession>G0PCZ3</accession>
<evidence type="ECO:0000313" key="4">
    <source>
        <dbReference type="EMBL" id="EGT51453.1"/>
    </source>
</evidence>
<gene>
    <name evidence="4" type="ORF">CAEBREN_30563</name>
</gene>
<dbReference type="PANTHER" id="PTHR47331:SF1">
    <property type="entry name" value="GAG-LIKE PROTEIN"/>
    <property type="match status" value="1"/>
</dbReference>
<keyword evidence="1" id="KW-0175">Coiled coil</keyword>
<feature type="compositionally biased region" description="Basic residues" evidence="2">
    <location>
        <begin position="24"/>
        <end position="37"/>
    </location>
</feature>
<feature type="domain" description="DUF5641" evidence="3">
    <location>
        <begin position="945"/>
        <end position="1005"/>
    </location>
</feature>
<dbReference type="EMBL" id="GL380258">
    <property type="protein sequence ID" value="EGT51453.1"/>
    <property type="molecule type" value="Genomic_DNA"/>
</dbReference>
<dbReference type="PANTHER" id="PTHR47331">
    <property type="entry name" value="PHD-TYPE DOMAIN-CONTAINING PROTEIN"/>
    <property type="match status" value="1"/>
</dbReference>
<feature type="compositionally biased region" description="Polar residues" evidence="2">
    <location>
        <begin position="1066"/>
        <end position="1079"/>
    </location>
</feature>
<organism evidence="5">
    <name type="scientific">Caenorhabditis brenneri</name>
    <name type="common">Nematode worm</name>
    <dbReference type="NCBI Taxonomy" id="135651"/>
    <lineage>
        <taxon>Eukaryota</taxon>
        <taxon>Metazoa</taxon>
        <taxon>Ecdysozoa</taxon>
        <taxon>Nematoda</taxon>
        <taxon>Chromadorea</taxon>
        <taxon>Rhabditida</taxon>
        <taxon>Rhabditina</taxon>
        <taxon>Rhabditomorpha</taxon>
        <taxon>Rhabditoidea</taxon>
        <taxon>Rhabditidae</taxon>
        <taxon>Peloderinae</taxon>
        <taxon>Caenorhabditis</taxon>
    </lineage>
</organism>
<evidence type="ECO:0000256" key="2">
    <source>
        <dbReference type="SAM" id="MobiDB-lite"/>
    </source>
</evidence>
<dbReference type="Pfam" id="PF18701">
    <property type="entry name" value="DUF5641"/>
    <property type="match status" value="1"/>
</dbReference>
<feature type="compositionally biased region" description="Basic and acidic residues" evidence="2">
    <location>
        <begin position="424"/>
        <end position="436"/>
    </location>
</feature>
<proteinExistence type="predicted"/>
<dbReference type="Proteomes" id="UP000008068">
    <property type="component" value="Unassembled WGS sequence"/>
</dbReference>
<dbReference type="eggNOG" id="KOG0017">
    <property type="taxonomic scope" value="Eukaryota"/>
</dbReference>
<evidence type="ECO:0000313" key="5">
    <source>
        <dbReference type="Proteomes" id="UP000008068"/>
    </source>
</evidence>
<dbReference type="STRING" id="135651.G0PCZ3"/>
<dbReference type="AlphaFoldDB" id="G0PCZ3"/>
<keyword evidence="5" id="KW-1185">Reference proteome</keyword>
<dbReference type="OrthoDB" id="5873060at2759"/>
<evidence type="ECO:0000259" key="3">
    <source>
        <dbReference type="Pfam" id="PF18701"/>
    </source>
</evidence>
<feature type="compositionally biased region" description="Polar residues" evidence="2">
    <location>
        <begin position="440"/>
        <end position="452"/>
    </location>
</feature>
<feature type="coiled-coil region" evidence="1">
    <location>
        <begin position="267"/>
        <end position="333"/>
    </location>
</feature>
<name>G0PCZ3_CAEBE</name>
<sequence>MVTSDSRSRSSSRHSGDSQPSSSGRKRLHGIPRSSRKSSKDTLKSSVVEPIESRVTKVTKKAHLLIDAGKSAIDILKEMSSEHPRLQNYLTMADALLLKTKKYAHKLNTLDRYVANKFNVPLMIHSPDKEIHLQDIRVMISEAKVDTVAKELQIIVNTIESLFNKFHFPCSPYVPSDEDSMEQRVRTDEPASSLPVHGNLLATSAAAPHMGANGYNSGHAQPVDARIEPTTGSGARDTPILRQSYMAPHQTLMPAFLNTGYASDSAMQQRDMEIRNLQQQLEKLHSRRRVIETETLENGSEFNDSYNKLQHRLASLDREKEATQRAIALEQARHQTNVTEPTLPTPIVVNSPQPYFHGDIPKKVEDPSVLDAVNMLRQDQDMLRQDQDTLRHDTRQSSASVAEAFKGLTALLTQMIKDKEEEKYADEYEDAHRGGADDVGSSQSPPEFTSQTPAPPMAPALEPQLYRSFDATKHLPEYSGYGDFDVFQSAFRRIVMADASLTDDDRYLLLCKTLKGKAAACLTHVDDPQLAIKKTFDALTRTFASHQSENSLLNKLANLPFHQSNPEQMRLDLVAITVVMERLKQKGIPENDKRTIWDITAKLPPAIQSDVVNFMVERKQDITHDIIIERIYSRIDALEMRKLIATQGGVYASDELAPPYGSMYLADASQTSHGGSAHKKVDPSATGLQPLAYVADSLPAEYFDPVTEQTLPGHFAPGSGEPDLGLLPRTFPHSYPEKDAICAVCDGSHHAMRCNLSSTEFRKTLREKNLCDICTGEHRITECRSIYKCCYCDGTHHMGACPKKEFYRNPNNLPEGVRVRTLVITYNSSQVSPHSQSDTICVSILFETLELSFSTEKDIPLLYVESSAQRMVHRPFIPHVRNPNDMISIRHVDLLRTAVMIGFPKSRSAEFSIGNEVKTLRALLKQLKDTLERMWKIWTLRNRHCSTNLLSVGPVVLMDTEYVLQHEWPLGGITKAIKPERDGAIRSAVVRCKSAVFTRSVCYLNTLGVSVLTNQEAIGNTDRTDPYKSKQVLPMEKSTADTSSPGTSERDTPLSTDQDLPPANYSLRNPSDTLNLSTDQDLSTDKLTLPFPDVFDIEGVIYALDLFPENTLPNIAEPAEDTEHHKNTLDCNQFSENEDSRPWAPMEYQRTLQTPLTPLSVIGSMLILILFVKNLLEPQNFFLRDAPACAYLGKPRIKPSTMARSSHTLSHLSPRECCRISAEALTFDN</sequence>
<dbReference type="InterPro" id="IPR040676">
    <property type="entry name" value="DUF5641"/>
</dbReference>
<feature type="region of interest" description="Disordered" evidence="2">
    <location>
        <begin position="424"/>
        <end position="460"/>
    </location>
</feature>